<dbReference type="EMBL" id="FP475957">
    <property type="protein sequence ID" value="CAZ90401.1"/>
    <property type="molecule type" value="Genomic_DNA"/>
</dbReference>
<dbReference type="Proteomes" id="UP000078599">
    <property type="component" value="Unassembled WGS sequence"/>
</dbReference>
<evidence type="ECO:0000256" key="1">
    <source>
        <dbReference type="ARBA" id="ARBA00023015"/>
    </source>
</evidence>
<dbReference type="Gene3D" id="1.10.10.2690">
    <property type="match status" value="1"/>
</dbReference>
<name>D6CVR2_THIA3</name>
<dbReference type="AlphaFoldDB" id="D6CVR2"/>
<reference evidence="4 6" key="5">
    <citation type="submission" date="2015-03" db="EMBL/GenBank/DDBJ databases">
        <authorList>
            <person name="Regsiter A."/>
            <person name="william w."/>
        </authorList>
    </citation>
    <scope>NUCLEOTIDE SEQUENCE [LARGE SCALE GENOMIC DNA]</scope>
    <source>
        <strain evidence="4 6">CB1</strain>
    </source>
</reference>
<keyword evidence="2" id="KW-0804">Transcription</keyword>
<reference key="3">
    <citation type="journal article" date="2010" name="PLoS Genet.">
        <title>Structure, function, and evolution of the Thiomonas spp. genome.</title>
        <authorList>
            <person name="Arsene-Ploetze F."/>
            <person name="Koechler S."/>
            <person name="Marchal M."/>
            <person name="Coppee J.-.Y."/>
            <person name="Chandler M."/>
            <person name="Bonnefoy V."/>
            <person name="Brochier-Armanet C."/>
            <person name="Barakat M."/>
            <person name="Barbe V."/>
            <person name="Battaglia-Brunet F."/>
            <person name="Bruneel O."/>
            <person name="Bryan C.G."/>
            <person name="Cleiss-Arnold J."/>
            <person name="Cruveiller S."/>
            <person name="Erhardt M."/>
            <person name="Heinrich-Salmeron A."/>
            <person name="Hommais F."/>
            <person name="Joulian C."/>
            <person name="Krin E."/>
            <person name="Lieutaud A."/>
            <person name="Lievremont D."/>
            <person name="Michel C."/>
            <person name="Muller D."/>
            <person name="Ortet P."/>
            <person name="Proux C."/>
            <person name="Siguier P."/>
            <person name="Roche D."/>
            <person name="Rouy Z."/>
            <person name="Salvignol G."/>
            <person name="Slyemi D."/>
            <person name="Talla E."/>
            <person name="Weiss S."/>
            <person name="Weissenbach J."/>
            <person name="Medigue C."/>
            <person name="Bertin P.N."/>
        </authorList>
    </citation>
    <scope>NUCLEOTIDE SEQUENCE</scope>
    <source>
        <strain>3As</strain>
    </source>
</reference>
<keyword evidence="3" id="KW-0614">Plasmid</keyword>
<dbReference type="RefSeq" id="WP_020909868.1">
    <property type="nucleotide sequence ID" value="NC_014144.1"/>
</dbReference>
<evidence type="ECO:0000313" key="5">
    <source>
        <dbReference type="Proteomes" id="UP000002372"/>
    </source>
</evidence>
<evidence type="ECO:0000256" key="2">
    <source>
        <dbReference type="ARBA" id="ARBA00023163"/>
    </source>
</evidence>
<reference evidence="5" key="2">
    <citation type="journal article" date="2010" name="PLoS Genet.">
        <title>Structure, function, and evolution of the Thiomonas spp. genome.</title>
        <authorList>
            <person name="Arsene-Ploetze F."/>
            <person name="Koechler S."/>
            <person name="Marchal M."/>
            <person name="Coppee J.Y."/>
            <person name="Chandler M."/>
            <person name="Bonnefoy V."/>
            <person name="Brochier-Armanet C."/>
            <person name="Barakat M."/>
            <person name="Barbe V."/>
            <person name="Battaglia-Brunet F."/>
            <person name="Bruneel O."/>
            <person name="Bryan C.G."/>
            <person name="Cleiss-Arnold J."/>
            <person name="Cruveiller S."/>
            <person name="Erhardt M."/>
            <person name="Heinrich-Salmeron A."/>
            <person name="Hommais F."/>
            <person name="Joulian C."/>
            <person name="Krin E."/>
            <person name="Lieutaud A."/>
            <person name="Lievremont D."/>
            <person name="Michel C."/>
            <person name="Muller D."/>
            <person name="Ortet P."/>
            <person name="Proux C."/>
            <person name="Siguier P."/>
            <person name="Roche D."/>
            <person name="Rouy Z."/>
            <person name="Salvignol G."/>
            <person name="Slyemi D."/>
            <person name="Talla E."/>
            <person name="Weiss S."/>
            <person name="Weissenbach J."/>
            <person name="Medigue C."/>
            <person name="Bertin P.N."/>
        </authorList>
    </citation>
    <scope>NUCLEOTIDE SEQUENCE [LARGE SCALE GENOMIC DNA]</scope>
    <source>
        <strain evidence="5">DSM 22701 / CIP 110005 / 3As</strain>
    </source>
</reference>
<dbReference type="KEGG" id="thi:THI_p0003"/>
<dbReference type="Proteomes" id="UP000002372">
    <property type="component" value="Plasmid pTHI"/>
</dbReference>
<dbReference type="HOGENOM" id="CLU_1739666_0_0_4"/>
<keyword evidence="1" id="KW-0805">Transcription regulation</keyword>
<proteinExistence type="predicted"/>
<evidence type="ECO:0000313" key="4">
    <source>
        <dbReference type="EMBL" id="CQR32790.1"/>
    </source>
</evidence>
<dbReference type="InterPro" id="IPR053721">
    <property type="entry name" value="Fimbrial_Adhesin_Reg"/>
</dbReference>
<sequence length="150" mass="16400">MSDQARRPVRRVVRRISPEVFERIVKPRLQRLDPARMEAVRCVMVDGMRWVEAAAMPGVALSALSKAVAKGWRAVDESTGAAPDASSPSASVQVDTRHGLPPGWVSLHLVVPESVLPGVRALVDEAAETMQREHARRLAALKGGQRDDHE</sequence>
<evidence type="ECO:0000313" key="6">
    <source>
        <dbReference type="Proteomes" id="UP000078599"/>
    </source>
</evidence>
<organism evidence="3 5">
    <name type="scientific">Thiomonas arsenitoxydans (strain DSM 22701 / CIP 110005 / 3As)</name>
    <dbReference type="NCBI Taxonomy" id="426114"/>
    <lineage>
        <taxon>Bacteria</taxon>
        <taxon>Pseudomonadati</taxon>
        <taxon>Pseudomonadota</taxon>
        <taxon>Betaproteobacteria</taxon>
        <taxon>Burkholderiales</taxon>
        <taxon>Thiomonas</taxon>
    </lineage>
</organism>
<keyword evidence="6" id="KW-1185">Reference proteome</keyword>
<reference key="1">
    <citation type="submission" date="2009-07" db="EMBL/GenBank/DDBJ databases">
        <authorList>
            <person name="Genoscope - CEA"/>
        </authorList>
    </citation>
    <scope>NUCLEOTIDE SEQUENCE</scope>
    <source>
        <strain>3As</strain>
    </source>
</reference>
<geneLocation type="plasmid" evidence="3 5">
    <name>pTHI</name>
</geneLocation>
<dbReference type="EMBL" id="CTRI01000013">
    <property type="protein sequence ID" value="CQR32790.1"/>
    <property type="molecule type" value="Genomic_DNA"/>
</dbReference>
<reference evidence="3" key="4">
    <citation type="submission" date="2010-07" db="EMBL/GenBank/DDBJ databases">
        <authorList>
            <person name="Genoscope - CEA"/>
        </authorList>
    </citation>
    <scope>NUCLEOTIDE SEQUENCE</scope>
    <source>
        <strain evidence="3">3As</strain>
        <plasmid evidence="3">pTHI</plasmid>
    </source>
</reference>
<accession>D6CVR2</accession>
<gene>
    <name evidence="3" type="ordered locus">THI_p0003</name>
    <name evidence="4" type="ORF">THICB1_200060</name>
</gene>
<evidence type="ECO:0000313" key="3">
    <source>
        <dbReference type="EMBL" id="CAZ90401.1"/>
    </source>
</evidence>
<protein>
    <submittedName>
        <fullName evidence="3">TrfB transcriptional repressor protein</fullName>
    </submittedName>
</protein>